<dbReference type="OrthoDB" id="273614at2"/>
<dbReference type="InterPro" id="IPR000182">
    <property type="entry name" value="GNAT_dom"/>
</dbReference>
<dbReference type="GO" id="GO:0003700">
    <property type="term" value="F:DNA-binding transcription factor activity"/>
    <property type="evidence" value="ECO:0007669"/>
    <property type="project" value="InterPro"/>
</dbReference>
<keyword evidence="1 4" id="KW-0808">Transferase</keyword>
<organism evidence="4 5">
    <name type="scientific">Phreatobacter aquaticus</name>
    <dbReference type="NCBI Taxonomy" id="2570229"/>
    <lineage>
        <taxon>Bacteria</taxon>
        <taxon>Pseudomonadati</taxon>
        <taxon>Pseudomonadota</taxon>
        <taxon>Alphaproteobacteria</taxon>
        <taxon>Hyphomicrobiales</taxon>
        <taxon>Phreatobacteraceae</taxon>
        <taxon>Phreatobacter</taxon>
    </lineage>
</organism>
<gene>
    <name evidence="4" type="ORF">E8L99_15430</name>
</gene>
<dbReference type="Gene3D" id="1.10.10.10">
    <property type="entry name" value="Winged helix-like DNA-binding domain superfamily/Winged helix DNA-binding domain"/>
    <property type="match status" value="1"/>
</dbReference>
<dbReference type="Proteomes" id="UP000298588">
    <property type="component" value="Chromosome"/>
</dbReference>
<dbReference type="EMBL" id="CP039865">
    <property type="protein sequence ID" value="QCK87055.1"/>
    <property type="molecule type" value="Genomic_DNA"/>
</dbReference>
<dbReference type="PRINTS" id="PR00598">
    <property type="entry name" value="HTHMARR"/>
</dbReference>
<dbReference type="GO" id="GO:0008080">
    <property type="term" value="F:N-acetyltransferase activity"/>
    <property type="evidence" value="ECO:0007669"/>
    <property type="project" value="InterPro"/>
</dbReference>
<protein>
    <submittedName>
        <fullName evidence="4">GNAT family N-acetyltransferase</fullName>
    </submittedName>
</protein>
<dbReference type="Pfam" id="PF00583">
    <property type="entry name" value="Acetyltransf_1"/>
    <property type="match status" value="1"/>
</dbReference>
<dbReference type="Pfam" id="PF01047">
    <property type="entry name" value="MarR"/>
    <property type="match status" value="1"/>
</dbReference>
<dbReference type="AlphaFoldDB" id="A0A4D7QJ33"/>
<dbReference type="RefSeq" id="WP_137100386.1">
    <property type="nucleotide sequence ID" value="NZ_CP039865.1"/>
</dbReference>
<feature type="domain" description="N-acetyltransferase" evidence="3">
    <location>
        <begin position="146"/>
        <end position="303"/>
    </location>
</feature>
<evidence type="ECO:0000259" key="2">
    <source>
        <dbReference type="PROSITE" id="PS50995"/>
    </source>
</evidence>
<dbReference type="PROSITE" id="PS51186">
    <property type="entry name" value="GNAT"/>
    <property type="match status" value="1"/>
</dbReference>
<dbReference type="Gene3D" id="3.40.630.30">
    <property type="match status" value="1"/>
</dbReference>
<dbReference type="PROSITE" id="PS50995">
    <property type="entry name" value="HTH_MARR_2"/>
    <property type="match status" value="1"/>
</dbReference>
<dbReference type="SUPFAM" id="SSF55729">
    <property type="entry name" value="Acyl-CoA N-acyltransferases (Nat)"/>
    <property type="match status" value="1"/>
</dbReference>
<dbReference type="InterPro" id="IPR036388">
    <property type="entry name" value="WH-like_DNA-bd_sf"/>
</dbReference>
<name>A0A4D7QJ33_9HYPH</name>
<dbReference type="InterPro" id="IPR000835">
    <property type="entry name" value="HTH_MarR-typ"/>
</dbReference>
<dbReference type="PANTHER" id="PTHR13947:SF37">
    <property type="entry name" value="LD18367P"/>
    <property type="match status" value="1"/>
</dbReference>
<dbReference type="InterPro" id="IPR016181">
    <property type="entry name" value="Acyl_CoA_acyltransferase"/>
</dbReference>
<sequence>MEQDRHVAPVRRFNRFYTRAVGLIGRYLGSSLTLAEARVLYELYTRDALTGASLATELALDAGYLSRILKRFEDQGWIARTPSPDDGRQNLIALTPEGRAYFAPFDAASRVEIASHIAHLDEPARDRLVAAMGLIERLISGTPEEIVIRPHRSGDIGAVIAGQARVYTQEYGWNDEFEALVAEIGAAFLKANDPARERAFIADRAGEVVGSVFCVDAGEGMAKLRMLYVDRSTRGTGLGKRLVAECIGFAKDAGYRRMTLWTNDILSAARKIYLAEGFGLVAEENHHSFGVDLVGQNWELDLTTWRPAG</sequence>
<evidence type="ECO:0000313" key="5">
    <source>
        <dbReference type="Proteomes" id="UP000298588"/>
    </source>
</evidence>
<evidence type="ECO:0000259" key="3">
    <source>
        <dbReference type="PROSITE" id="PS51186"/>
    </source>
</evidence>
<dbReference type="InterPro" id="IPR050769">
    <property type="entry name" value="NAT_camello-type"/>
</dbReference>
<dbReference type="PANTHER" id="PTHR13947">
    <property type="entry name" value="GNAT FAMILY N-ACETYLTRANSFERASE"/>
    <property type="match status" value="1"/>
</dbReference>
<accession>A0A4D7QJ33</accession>
<evidence type="ECO:0000313" key="4">
    <source>
        <dbReference type="EMBL" id="QCK87055.1"/>
    </source>
</evidence>
<keyword evidence="5" id="KW-1185">Reference proteome</keyword>
<dbReference type="SMART" id="SM00347">
    <property type="entry name" value="HTH_MARR"/>
    <property type="match status" value="1"/>
</dbReference>
<dbReference type="CDD" id="cd04301">
    <property type="entry name" value="NAT_SF"/>
    <property type="match status" value="1"/>
</dbReference>
<reference evidence="4 5" key="1">
    <citation type="submission" date="2019-04" db="EMBL/GenBank/DDBJ databases">
        <title>Phreatobacter aquaticus sp. nov.</title>
        <authorList>
            <person name="Choi A."/>
            <person name="Baek K."/>
        </authorList>
    </citation>
    <scope>NUCLEOTIDE SEQUENCE [LARGE SCALE GENOMIC DNA]</scope>
    <source>
        <strain evidence="4 5">NMCR1094</strain>
    </source>
</reference>
<proteinExistence type="predicted"/>
<dbReference type="KEGG" id="paqt:E8L99_15430"/>
<dbReference type="SUPFAM" id="SSF46785">
    <property type="entry name" value="Winged helix' DNA-binding domain"/>
    <property type="match status" value="1"/>
</dbReference>
<dbReference type="InterPro" id="IPR036390">
    <property type="entry name" value="WH_DNA-bd_sf"/>
</dbReference>
<evidence type="ECO:0000256" key="1">
    <source>
        <dbReference type="ARBA" id="ARBA00022679"/>
    </source>
</evidence>
<feature type="domain" description="HTH marR-type" evidence="2">
    <location>
        <begin position="1"/>
        <end position="140"/>
    </location>
</feature>